<sequence>MLPKHNNPTSKERTAWAPYNFVPLPDRPFTAADDGRSILNPDQGVYDVERRLTGWLDIRLETRAPVYVRGPLTPAEHETKERQEAESNEGTAHLQKMRNKPEFFHTGDPNAPVIPGSSLRGMIRTICEILGHGKFGPAPERPLVYRAVGDISSHGEAYRKLLMDEQPGQKNWFIPKYQGGFIRKGTDGWYIQPAEVHNGATWARVEHSLLSDVAITGENQLTKPKGHVAAWHKCKNAREVYVKLGLKAFKPARVAKIERVEVSAPVSAVAGAGLQKAVLTISGRIPRKHSEAVIFLPDVTKTQGDGWIPISEDPGDRLYGDIVSAYRDQGTPDQKALLGKDSELRDEWQYQPVFYLLDQAGNLIFFGHTQMFRLPYRRPPTGFLPASFTDEGRIDLAEAMFGKVRGENSGQAGRVFVGDARLEPGQSDPWLPGGEIVPKILSSPKPTTFQHYLTQPRPDVSDGKGLETYNSDPRSTTLRGYKLYWHKRTARREDIEEKPGNLKNPDLYTRMKPVRSGLSFTFRVWFENLLLQELGLLWWALALSPDGDYCHSLGMGKPYGLGAVKLTPTLHLVDPQRRYGALLDGTGWVAGEVDAATAQRQLELSKQQFEQFITKSQQQQGVSFAQLERVRMLLEMLRWPGPNPQNTGYMEIERWENGRKTNEYRGRPVLPDPLRVK</sequence>
<evidence type="ECO:0000313" key="3">
    <source>
        <dbReference type="Proteomes" id="UP000215027"/>
    </source>
</evidence>
<dbReference type="RefSeq" id="WP_095044324.1">
    <property type="nucleotide sequence ID" value="NZ_LN890655.1"/>
</dbReference>
<dbReference type="CDD" id="cd09726">
    <property type="entry name" value="RAMP_I_III"/>
    <property type="match status" value="1"/>
</dbReference>
<reference evidence="2" key="1">
    <citation type="submission" date="2016-01" db="EMBL/GenBank/DDBJ databases">
        <authorList>
            <person name="Mcilroy J.S."/>
            <person name="Karst M S."/>
            <person name="Albertsen M."/>
        </authorList>
    </citation>
    <scope>NUCLEOTIDE SEQUENCE</scope>
    <source>
        <strain evidence="2">Cfx-K</strain>
    </source>
</reference>
<dbReference type="Proteomes" id="UP000215027">
    <property type="component" value="Chromosome I"/>
</dbReference>
<proteinExistence type="predicted"/>
<dbReference type="KEGG" id="pbf:CFX0092_A3188"/>
<dbReference type="AlphaFoldDB" id="A0A160T4M7"/>
<gene>
    <name evidence="2" type="ORF">CFX0092_A3188</name>
</gene>
<dbReference type="InterPro" id="IPR023825">
    <property type="entry name" value="CRISPR-assoc_RAMP_BGP1436"/>
</dbReference>
<organism evidence="2 3">
    <name type="scientific">Candidatus Promineifilum breve</name>
    <dbReference type="NCBI Taxonomy" id="1806508"/>
    <lineage>
        <taxon>Bacteria</taxon>
        <taxon>Bacillati</taxon>
        <taxon>Chloroflexota</taxon>
        <taxon>Ardenticatenia</taxon>
        <taxon>Candidatus Promineifilales</taxon>
        <taxon>Candidatus Promineifilaceae</taxon>
        <taxon>Candidatus Promineifilum</taxon>
    </lineage>
</organism>
<dbReference type="EMBL" id="LN890655">
    <property type="protein sequence ID" value="CUS05066.2"/>
    <property type="molecule type" value="Genomic_DNA"/>
</dbReference>
<keyword evidence="3" id="KW-1185">Reference proteome</keyword>
<evidence type="ECO:0000313" key="2">
    <source>
        <dbReference type="EMBL" id="CUS05066.2"/>
    </source>
</evidence>
<feature type="compositionally biased region" description="Basic and acidic residues" evidence="1">
    <location>
        <begin position="75"/>
        <end position="85"/>
    </location>
</feature>
<protein>
    <submittedName>
        <fullName evidence="2">RNA binding S1 domain protein</fullName>
    </submittedName>
</protein>
<feature type="region of interest" description="Disordered" evidence="1">
    <location>
        <begin position="72"/>
        <end position="93"/>
    </location>
</feature>
<evidence type="ECO:0000256" key="1">
    <source>
        <dbReference type="SAM" id="MobiDB-lite"/>
    </source>
</evidence>
<accession>A0A160T4M7</accession>
<dbReference type="OrthoDB" id="5362408at2"/>
<name>A0A160T4M7_9CHLR</name>
<dbReference type="NCBIfam" id="TIGR03986">
    <property type="entry name" value="TIGR03986 family CRISPR-associated RAMP protein"/>
    <property type="match status" value="1"/>
</dbReference>